<organism evidence="1 2">
    <name type="scientific">Clavispora lusitaniae</name>
    <name type="common">Candida lusitaniae</name>
    <dbReference type="NCBI Taxonomy" id="36911"/>
    <lineage>
        <taxon>Eukaryota</taxon>
        <taxon>Fungi</taxon>
        <taxon>Dikarya</taxon>
        <taxon>Ascomycota</taxon>
        <taxon>Saccharomycotina</taxon>
        <taxon>Pichiomycetes</taxon>
        <taxon>Metschnikowiaceae</taxon>
        <taxon>Clavispora</taxon>
    </lineage>
</organism>
<protein>
    <submittedName>
        <fullName evidence="1">NADPH-dependent methylglyoxal reductase</fullName>
    </submittedName>
</protein>
<dbReference type="Proteomes" id="UP000326582">
    <property type="component" value="Chromosome 8"/>
</dbReference>
<gene>
    <name evidence="1" type="ORF">EJF14_80317</name>
</gene>
<evidence type="ECO:0000313" key="1">
    <source>
        <dbReference type="EMBL" id="QFZ30594.1"/>
    </source>
</evidence>
<reference evidence="2" key="1">
    <citation type="journal article" date="2019" name="MBio">
        <title>Comparative genomics for the elucidation of multidrug resistance (MDR) in Candida lusitaniae.</title>
        <authorList>
            <person name="Kannan A."/>
            <person name="Asner S.A."/>
            <person name="Trachsel E."/>
            <person name="Kelly S."/>
            <person name="Parker J."/>
            <person name="Sanglard D."/>
        </authorList>
    </citation>
    <scope>NUCLEOTIDE SEQUENCE [LARGE SCALE GENOMIC DNA]</scope>
    <source>
        <strain evidence="2">P1</strain>
    </source>
</reference>
<accession>A0ACD0WT38</accession>
<proteinExistence type="predicted"/>
<keyword evidence="2" id="KW-1185">Reference proteome</keyword>
<name>A0ACD0WT38_CLALS</name>
<sequence length="340" mass="37285">MTVSEYIFVTGATGFIGAHCVGLLLERNFRVKAHARSQEKYLKLKDSVPQEKRHLLEPAFGSDITSQDELTELMKGCTGVLHLASPFNFAVKDFEQDLLVPALKGTEAVMNAANVNSSIKRVVLTSSFAAVYDASQGIQPGIVLTEDNFSPLTWADGASTTDPAVAYRASKTVAEKAAWDFMSENSPSFDLCVLCPTMVFGPVYSTRLVSSLSELNFSNQMIMSLLKSSMAEIPPTKNPVWVDVRDLAEYHVAALTEKEASNQRFLISAGDYDNQEIADVLRENLPHECASKVPLGKPGERITGTHYTTDSSKGSRVLKIPYRQLETSVLDLAHQLLSMN</sequence>
<dbReference type="EMBL" id="CP038491">
    <property type="protein sequence ID" value="QFZ30594.1"/>
    <property type="molecule type" value="Genomic_DNA"/>
</dbReference>
<evidence type="ECO:0000313" key="2">
    <source>
        <dbReference type="Proteomes" id="UP000326582"/>
    </source>
</evidence>